<dbReference type="InterPro" id="IPR026444">
    <property type="entry name" value="Secre_tail"/>
</dbReference>
<dbReference type="NCBIfam" id="TIGR04183">
    <property type="entry name" value="Por_Secre_tail"/>
    <property type="match status" value="1"/>
</dbReference>
<accession>A0ABT8W5C0</accession>
<dbReference type="InterPro" id="IPR036116">
    <property type="entry name" value="FN3_sf"/>
</dbReference>
<feature type="domain" description="Fibronectin type-III" evidence="3">
    <location>
        <begin position="1129"/>
        <end position="1219"/>
    </location>
</feature>
<dbReference type="PANTHER" id="PTHR11905">
    <property type="entry name" value="ADAM A DISINTEGRIN AND METALLOPROTEASE DOMAIN"/>
    <property type="match status" value="1"/>
</dbReference>
<comment type="caution">
    <text evidence="4">The sequence shown here is derived from an EMBL/GenBank/DDBJ whole genome shotgun (WGS) entry which is preliminary data.</text>
</comment>
<dbReference type="PROSITE" id="PS50215">
    <property type="entry name" value="ADAM_MEPRO"/>
    <property type="match status" value="1"/>
</dbReference>
<dbReference type="Gene3D" id="2.60.40.10">
    <property type="entry name" value="Immunoglobulins"/>
    <property type="match status" value="4"/>
</dbReference>
<dbReference type="InterPro" id="IPR013783">
    <property type="entry name" value="Ig-like_fold"/>
</dbReference>
<gene>
    <name evidence="4" type="ORF">Q4Q35_00425</name>
</gene>
<dbReference type="Proteomes" id="UP001176883">
    <property type="component" value="Unassembled WGS sequence"/>
</dbReference>
<dbReference type="CDD" id="cd00063">
    <property type="entry name" value="FN3"/>
    <property type="match status" value="2"/>
</dbReference>
<keyword evidence="5" id="KW-1185">Reference proteome</keyword>
<dbReference type="SUPFAM" id="SSF49265">
    <property type="entry name" value="Fibronectin type III"/>
    <property type="match status" value="2"/>
</dbReference>
<dbReference type="SMART" id="SM00060">
    <property type="entry name" value="FN3"/>
    <property type="match status" value="3"/>
</dbReference>
<dbReference type="InterPro" id="IPR001590">
    <property type="entry name" value="Peptidase_M12B"/>
</dbReference>
<dbReference type="PROSITE" id="PS50853">
    <property type="entry name" value="FN3"/>
    <property type="match status" value="2"/>
</dbReference>
<dbReference type="Pfam" id="PF18962">
    <property type="entry name" value="Por_Secre_tail"/>
    <property type="match status" value="1"/>
</dbReference>
<organism evidence="4 5">
    <name type="scientific">Flavivirga aquimarina</name>
    <dbReference type="NCBI Taxonomy" id="2027862"/>
    <lineage>
        <taxon>Bacteria</taxon>
        <taxon>Pseudomonadati</taxon>
        <taxon>Bacteroidota</taxon>
        <taxon>Flavobacteriia</taxon>
        <taxon>Flavobacteriales</taxon>
        <taxon>Flavobacteriaceae</taxon>
        <taxon>Flavivirga</taxon>
    </lineage>
</organism>
<evidence type="ECO:0000259" key="3">
    <source>
        <dbReference type="PROSITE" id="PS50853"/>
    </source>
</evidence>
<reference evidence="4" key="1">
    <citation type="submission" date="2023-07" db="EMBL/GenBank/DDBJ databases">
        <title>Two novel species in the genus Flavivirga.</title>
        <authorList>
            <person name="Kwon K."/>
        </authorList>
    </citation>
    <scope>NUCLEOTIDE SEQUENCE</scope>
    <source>
        <strain evidence="4">KCTC 52353</strain>
    </source>
</reference>
<keyword evidence="1" id="KW-0732">Signal</keyword>
<dbReference type="InterPro" id="IPR024079">
    <property type="entry name" value="MetalloPept_cat_dom_sf"/>
</dbReference>
<evidence type="ECO:0000313" key="5">
    <source>
        <dbReference type="Proteomes" id="UP001176883"/>
    </source>
</evidence>
<evidence type="ECO:0000313" key="4">
    <source>
        <dbReference type="EMBL" id="MDO5968259.1"/>
    </source>
</evidence>
<dbReference type="InterPro" id="IPR003961">
    <property type="entry name" value="FN3_dom"/>
</dbReference>
<evidence type="ECO:0000259" key="2">
    <source>
        <dbReference type="PROSITE" id="PS50215"/>
    </source>
</evidence>
<protein>
    <submittedName>
        <fullName evidence="4">M12 family metallo-peptidase</fullName>
    </submittedName>
</protein>
<proteinExistence type="predicted"/>
<dbReference type="EMBL" id="JAUOEK010000016">
    <property type="protein sequence ID" value="MDO5968259.1"/>
    <property type="molecule type" value="Genomic_DNA"/>
</dbReference>
<dbReference type="SUPFAM" id="SSF55486">
    <property type="entry name" value="Metalloproteases ('zincins'), catalytic domain"/>
    <property type="match status" value="1"/>
</dbReference>
<feature type="domain" description="Fibronectin type-III" evidence="3">
    <location>
        <begin position="848"/>
        <end position="934"/>
    </location>
</feature>
<dbReference type="Gene3D" id="3.40.390.10">
    <property type="entry name" value="Collagenase (Catalytic Domain)"/>
    <property type="match status" value="1"/>
</dbReference>
<evidence type="ECO:0000256" key="1">
    <source>
        <dbReference type="ARBA" id="ARBA00022729"/>
    </source>
</evidence>
<feature type="domain" description="Peptidase M12B" evidence="2">
    <location>
        <begin position="195"/>
        <end position="383"/>
    </location>
</feature>
<dbReference type="RefSeq" id="WP_303275943.1">
    <property type="nucleotide sequence ID" value="NZ_JAUOEK010000016.1"/>
</dbReference>
<name>A0ABT8W5C0_9FLAO</name>
<sequence>MKIKLLLLINIFIFGFNCFSQQIWKLNTPALQNKVVENSKEHKLLVLDNNSFLSLVKGVSDRTSSKKKSSTILLPVENNTFEAFEMVGASNFSEELALKFPEIKSYVGKSTQSNKVVRLSFSEHNGLRAFITAGNEITLIKPTDLKANTYAVSNRKESESLSDFECGVVEEVHEHSHKKTANAKISTTDGYLRKYRLALATTGEYSNYFLTGNETSDLERKTVVLAALNTTLTRINGILERDLGITLELVPENDRVIHLNATTDPFTFFGEQLLPVVQNHLDAEIGSVNYDIGHLLAHRFRNYGIAYPASVCRDGFAGKGSAFSSGPNLAADNFYMVFAHELGHQLGTNHVQSSSACRDPYEAGTAVEPGSGSTIMSYAGICSPSVQNSIDSYYNYVSIRDVISVTEGSGCGELISTGNHAPTADAGSDYTIPKSTPFILEGTAEDADNNSTLSYTWEQIDTESPNSNSTPQPMWVYGPLFRSYTPTDVPVRYMPKLEDVVAGNLTPTWDVLPSVSRTMDFAFTVRDNAVFGSHTASDEMTVTVEGNSGPFAVTSQNSSTIWQVGEVKTITWNVANTDQAPINTSTVAIYLSTDGGYTYPITVVTNVPNIGSYDIVVPEVPASTSTARLMVRAENNVFYAINASDINIDLSEFFMSLSESEKDVCKDEDAVFVFDYKTVSGFNEMTTFSMENLPNGVTATFDPATAINNNTEVTLTISGLDNLNQNSYETTIVGNTISVQRNVNIRLNLFENLSKPTLISPENNTSQIIPNSALVWEAVQNTEAFFTIELASDPGFSNIIEQTITTENTFIPSQTEFNTDYYWRVLSDNVCGTSDFSEVFTFKTKCNDPSNITMTDIAYNTATISWTDNSSSSWEIRIIENAPTPIEKIITTNTNSYIISALNSSTDYDVFVRSLCASDFSNWIGPQKFTTPAKCPVPSDFVADLAGNLSWTSNGSETVWELEYGVKGFSPGTGTKVLTSTNPHAMEGLNPGALYDVYLTAICGANPGSDDSQQVGPVLVDFYEINCSTEKFYDYGGPEGNYGKDDYYIILFKASSAPLTITFNAFDLAEDDYLFVNTEDGSRFYYGTDGPRTITLESGSVFFRFESVSEETSTGWEATVTCGALSCPMPSDFVIDDITFNSVDLSWTSNGIETQWELEYGIKGFTPGQGTTVLTSANPYTLTGVSEDTDYEIYLKAICGLNSGDNDSNVVVPIDFNLSEMLGVSEVSFFDGFKFYPTPVNNKLTVESNEEITKVEIYNLVGQLITTNQERLKERVEIDFSYLSVGIYYIRSYSYDKIRTFKIIKQ</sequence>
<dbReference type="PANTHER" id="PTHR11905:SF159">
    <property type="entry name" value="ADAM METALLOPROTEASE"/>
    <property type="match status" value="1"/>
</dbReference>
<dbReference type="Pfam" id="PF13583">
    <property type="entry name" value="Reprolysin_4"/>
    <property type="match status" value="1"/>
</dbReference>